<dbReference type="InterPro" id="IPR029063">
    <property type="entry name" value="SAM-dependent_MTases_sf"/>
</dbReference>
<dbReference type="EMBL" id="LJCR01000185">
    <property type="protein sequence ID" value="KPV53747.1"/>
    <property type="molecule type" value="Genomic_DNA"/>
</dbReference>
<dbReference type="Gene3D" id="3.40.50.150">
    <property type="entry name" value="Vaccinia Virus protein VP39"/>
    <property type="match status" value="1"/>
</dbReference>
<proteinExistence type="predicted"/>
<reference evidence="2 3" key="1">
    <citation type="submission" date="2015-09" db="EMBL/GenBank/DDBJ databases">
        <title>Draft genome sequence of Kouleothrix aurantiaca JCM 19913.</title>
        <authorList>
            <person name="Hemp J."/>
        </authorList>
    </citation>
    <scope>NUCLEOTIDE SEQUENCE [LARGE SCALE GENOMIC DNA]</scope>
    <source>
        <strain evidence="2 3">COM-B</strain>
    </source>
</reference>
<dbReference type="Pfam" id="PF13649">
    <property type="entry name" value="Methyltransf_25"/>
    <property type="match status" value="1"/>
</dbReference>
<comment type="caution">
    <text evidence="2">The sequence shown here is derived from an EMBL/GenBank/DDBJ whole genome shotgun (WGS) entry which is preliminary data.</text>
</comment>
<dbReference type="InterPro" id="IPR041698">
    <property type="entry name" value="Methyltransf_25"/>
</dbReference>
<organism evidence="2 3">
    <name type="scientific">Kouleothrix aurantiaca</name>
    <dbReference type="NCBI Taxonomy" id="186479"/>
    <lineage>
        <taxon>Bacteria</taxon>
        <taxon>Bacillati</taxon>
        <taxon>Chloroflexota</taxon>
        <taxon>Chloroflexia</taxon>
        <taxon>Chloroflexales</taxon>
        <taxon>Roseiflexineae</taxon>
        <taxon>Roseiflexaceae</taxon>
        <taxon>Kouleothrix</taxon>
    </lineage>
</organism>
<keyword evidence="3" id="KW-1185">Reference proteome</keyword>
<accession>A0A0P9DJS2</accession>
<gene>
    <name evidence="2" type="ORF">SE17_07795</name>
</gene>
<dbReference type="SUPFAM" id="SSF53335">
    <property type="entry name" value="S-adenosyl-L-methionine-dependent methyltransferases"/>
    <property type="match status" value="1"/>
</dbReference>
<name>A0A0P9DJS2_9CHLR</name>
<evidence type="ECO:0000259" key="1">
    <source>
        <dbReference type="Pfam" id="PF13649"/>
    </source>
</evidence>
<feature type="domain" description="Methyltransferase" evidence="1">
    <location>
        <begin position="40"/>
        <end position="112"/>
    </location>
</feature>
<sequence>MSLRFHEIAETNHRILNPVSEAQLMQLGAICRLAPGMRQLDLCCGKAEMLSRWAAQFGISGEGVDISPVFLAAARKRVAELGVSERIALVQGDAGAHHIAPHSFDIVSCIGATWIGNGISGTIDLMRGGLRDANSLLLIGEPFWQEQPPAAAYAAFTGGDAEAYTSLAGTLDRIEASGFELVEMVLADHAGWDRYVAMQWLAASDWLRANPNDPGDGELRAWIAHGRRSYLEYGRRYFGWGVFVLRPRI</sequence>
<evidence type="ECO:0000313" key="3">
    <source>
        <dbReference type="Proteomes" id="UP000050509"/>
    </source>
</evidence>
<dbReference type="PATRIC" id="fig|186479.3.peg.3196"/>
<protein>
    <recommendedName>
        <fullName evidence="1">Methyltransferase domain-containing protein</fullName>
    </recommendedName>
</protein>
<dbReference type="Proteomes" id="UP000050509">
    <property type="component" value="Unassembled WGS sequence"/>
</dbReference>
<evidence type="ECO:0000313" key="2">
    <source>
        <dbReference type="EMBL" id="KPV53747.1"/>
    </source>
</evidence>
<dbReference type="CDD" id="cd02440">
    <property type="entry name" value="AdoMet_MTases"/>
    <property type="match status" value="1"/>
</dbReference>
<dbReference type="AlphaFoldDB" id="A0A0P9DJS2"/>